<sequence>MKKIKILLTRALSPVEIDYINKNLDENYILILPEKYTEEELLKYVEDVDILLGDTITKSILDKGTKVKLIQVPWAGVERLDFDVLSNYNIPVCNSHSNALCVAEYGVGLLLSIAKKIPYHDKLLREGSWNRNYNKENNSGVSPYSSYITNKTIGFIGYGNIAKNMAKLMKGFNCKYMAIVSNKERQYEELDFVGDIENLDYVLSNSDYIVVAAALTKETRGMLNINNLTKMKKTGYIINISRGKIIDEESLYYVLENKLIAGAAIDTWYNYPMDSKEVTYPSKKFDFHKLDNIIISPHRAAQIIGEVPYLDDAIYNINEFSKNKNYINKLNLDKGY</sequence>
<dbReference type="Proteomes" id="UP000749471">
    <property type="component" value="Unassembled WGS sequence"/>
</dbReference>
<dbReference type="PANTHER" id="PTHR10996">
    <property type="entry name" value="2-HYDROXYACID DEHYDROGENASE-RELATED"/>
    <property type="match status" value="1"/>
</dbReference>
<evidence type="ECO:0000313" key="4">
    <source>
        <dbReference type="EMBL" id="MBU5439970.1"/>
    </source>
</evidence>
<feature type="domain" description="D-isomer specific 2-hydroxyacid dehydrogenase NAD-binding" evidence="3">
    <location>
        <begin position="107"/>
        <end position="300"/>
    </location>
</feature>
<accession>A0ABS6EAL2</accession>
<dbReference type="CDD" id="cd12165">
    <property type="entry name" value="2-Hacid_dh_6"/>
    <property type="match status" value="1"/>
</dbReference>
<dbReference type="InterPro" id="IPR050223">
    <property type="entry name" value="D-isomer_2-hydroxyacid_DH"/>
</dbReference>
<evidence type="ECO:0000256" key="2">
    <source>
        <dbReference type="ARBA" id="ARBA00023027"/>
    </source>
</evidence>
<dbReference type="PROSITE" id="PS00671">
    <property type="entry name" value="D_2_HYDROXYACID_DH_3"/>
    <property type="match status" value="1"/>
</dbReference>
<dbReference type="PANTHER" id="PTHR10996:SF178">
    <property type="entry name" value="2-HYDROXYACID DEHYDROGENASE YGL185C-RELATED"/>
    <property type="match status" value="1"/>
</dbReference>
<dbReference type="RefSeq" id="WP_216521876.1">
    <property type="nucleotide sequence ID" value="NZ_JAHLPM010000022.1"/>
</dbReference>
<reference evidence="4 5" key="1">
    <citation type="submission" date="2021-06" db="EMBL/GenBank/DDBJ databases">
        <authorList>
            <person name="Sun Q."/>
            <person name="Li D."/>
        </authorList>
    </citation>
    <scope>NUCLEOTIDE SEQUENCE [LARGE SCALE GENOMIC DNA]</scope>
    <source>
        <strain evidence="4 5">MSJ-40</strain>
    </source>
</reference>
<keyword evidence="1" id="KW-0560">Oxidoreductase</keyword>
<organism evidence="4 5">
    <name type="scientific">Tissierella simiarum</name>
    <dbReference type="NCBI Taxonomy" id="2841534"/>
    <lineage>
        <taxon>Bacteria</taxon>
        <taxon>Bacillati</taxon>
        <taxon>Bacillota</taxon>
        <taxon>Tissierellia</taxon>
        <taxon>Tissierellales</taxon>
        <taxon>Tissierellaceae</taxon>
        <taxon>Tissierella</taxon>
    </lineage>
</organism>
<comment type="caution">
    <text evidence="4">The sequence shown here is derived from an EMBL/GenBank/DDBJ whole genome shotgun (WGS) entry which is preliminary data.</text>
</comment>
<gene>
    <name evidence="4" type="ORF">KQI42_18325</name>
</gene>
<evidence type="ECO:0000259" key="3">
    <source>
        <dbReference type="Pfam" id="PF02826"/>
    </source>
</evidence>
<evidence type="ECO:0000256" key="1">
    <source>
        <dbReference type="ARBA" id="ARBA00023002"/>
    </source>
</evidence>
<keyword evidence="2" id="KW-0520">NAD</keyword>
<evidence type="ECO:0000313" key="5">
    <source>
        <dbReference type="Proteomes" id="UP000749471"/>
    </source>
</evidence>
<dbReference type="InterPro" id="IPR006140">
    <property type="entry name" value="D-isomer_DH_NAD-bd"/>
</dbReference>
<name>A0ABS6EAL2_9FIRM</name>
<proteinExistence type="predicted"/>
<dbReference type="EMBL" id="JAHLPM010000022">
    <property type="protein sequence ID" value="MBU5439970.1"/>
    <property type="molecule type" value="Genomic_DNA"/>
</dbReference>
<dbReference type="Pfam" id="PF02826">
    <property type="entry name" value="2-Hacid_dh_C"/>
    <property type="match status" value="1"/>
</dbReference>
<dbReference type="InterPro" id="IPR029753">
    <property type="entry name" value="D-isomer_DH_CS"/>
</dbReference>
<keyword evidence="5" id="KW-1185">Reference proteome</keyword>
<protein>
    <recommendedName>
        <fullName evidence="3">D-isomer specific 2-hydroxyacid dehydrogenase NAD-binding domain-containing protein</fullName>
    </recommendedName>
</protein>